<dbReference type="PANTHER" id="PTHR23076:SF97">
    <property type="entry name" value="ATP-DEPENDENT ZINC METALLOPROTEASE YME1L1"/>
    <property type="match status" value="1"/>
</dbReference>
<dbReference type="InterPro" id="IPR003959">
    <property type="entry name" value="ATPase_AAA_core"/>
</dbReference>
<feature type="domain" description="ATPase AAA-type core" evidence="1">
    <location>
        <begin position="28"/>
        <end position="85"/>
    </location>
</feature>
<dbReference type="GO" id="GO:0004222">
    <property type="term" value="F:metalloendopeptidase activity"/>
    <property type="evidence" value="ECO:0007669"/>
    <property type="project" value="InterPro"/>
</dbReference>
<reference evidence="3" key="1">
    <citation type="submission" date="2020-05" db="EMBL/GenBank/DDBJ databases">
        <authorList>
            <person name="Chiriac C."/>
            <person name="Salcher M."/>
            <person name="Ghai R."/>
            <person name="Kavagutti S V."/>
        </authorList>
    </citation>
    <scope>NUCLEOTIDE SEQUENCE</scope>
</reference>
<dbReference type="InterPro" id="IPR000642">
    <property type="entry name" value="Peptidase_M41"/>
</dbReference>
<dbReference type="Gene3D" id="1.20.58.760">
    <property type="entry name" value="Peptidase M41"/>
    <property type="match status" value="1"/>
</dbReference>
<dbReference type="InterPro" id="IPR027417">
    <property type="entry name" value="P-loop_NTPase"/>
</dbReference>
<evidence type="ECO:0000259" key="2">
    <source>
        <dbReference type="Pfam" id="PF01434"/>
    </source>
</evidence>
<gene>
    <name evidence="3" type="ORF">UFOPK2242_01097</name>
</gene>
<dbReference type="GO" id="GO:0005886">
    <property type="term" value="C:plasma membrane"/>
    <property type="evidence" value="ECO:0007669"/>
    <property type="project" value="TreeGrafter"/>
</dbReference>
<feature type="domain" description="Peptidase M41" evidence="2">
    <location>
        <begin position="172"/>
        <end position="349"/>
    </location>
</feature>
<accession>A0A6J6LRN2</accession>
<name>A0A6J6LRN2_9ZZZZ</name>
<dbReference type="EMBL" id="CAEZWM010000143">
    <property type="protein sequence ID" value="CAB4663204.1"/>
    <property type="molecule type" value="Genomic_DNA"/>
</dbReference>
<protein>
    <submittedName>
        <fullName evidence="3">Unannotated protein</fullName>
    </submittedName>
</protein>
<dbReference type="InterPro" id="IPR003960">
    <property type="entry name" value="ATPase_AAA_CS"/>
</dbReference>
<dbReference type="Gene3D" id="3.40.50.300">
    <property type="entry name" value="P-loop containing nucleotide triphosphate hydrolases"/>
    <property type="match status" value="1"/>
</dbReference>
<dbReference type="Gene3D" id="1.10.8.60">
    <property type="match status" value="1"/>
</dbReference>
<dbReference type="GO" id="GO:0006508">
    <property type="term" value="P:proteolysis"/>
    <property type="evidence" value="ECO:0007669"/>
    <property type="project" value="InterPro"/>
</dbReference>
<evidence type="ECO:0000313" key="3">
    <source>
        <dbReference type="EMBL" id="CAB4663204.1"/>
    </source>
</evidence>
<dbReference type="GO" id="GO:0030163">
    <property type="term" value="P:protein catabolic process"/>
    <property type="evidence" value="ECO:0007669"/>
    <property type="project" value="TreeGrafter"/>
</dbReference>
<dbReference type="Pfam" id="PF01434">
    <property type="entry name" value="Peptidase_M41"/>
    <property type="match status" value="1"/>
</dbReference>
<dbReference type="PROSITE" id="PS00674">
    <property type="entry name" value="AAA"/>
    <property type="match status" value="1"/>
</dbReference>
<dbReference type="PANTHER" id="PTHR23076">
    <property type="entry name" value="METALLOPROTEASE M41 FTSH"/>
    <property type="match status" value="1"/>
</dbReference>
<evidence type="ECO:0000259" key="1">
    <source>
        <dbReference type="Pfam" id="PF00004"/>
    </source>
</evidence>
<proteinExistence type="predicted"/>
<sequence>MSEGISGVVNELLVQMQSFDEPTIGSRMRGAVIDLVNRMLPEMKQFKKRPPVSSNILVIGATNRAADLDPALLRPGRFDRSISFDLPSRSGRREIIDYYLQRKAHVPELDREDRRDQLAAITLGYSPVMIEHLFDEALVWALRSNRESMDWTDVHQAKMTEEIGLKQPVEYTDEDRRTIATHESGHAVVAYLVGVGRKLEVLSIVKRKDALGLLAHSDTEERFTRTRTELIAAIQISFGGMTAEELFFGEAGTGPGGDLASATKIAAQMVGSFGMAGTLVSFDAIEPGPVSMGIVGKVLGNDDARRAVERILDRAKGDVRGLLDANRDLVEALRDELLRFDELVGDEILSVLHKAEAARERANK</sequence>
<organism evidence="3">
    <name type="scientific">freshwater metagenome</name>
    <dbReference type="NCBI Taxonomy" id="449393"/>
    <lineage>
        <taxon>unclassified sequences</taxon>
        <taxon>metagenomes</taxon>
        <taxon>ecological metagenomes</taxon>
    </lineage>
</organism>
<dbReference type="Pfam" id="PF00004">
    <property type="entry name" value="AAA"/>
    <property type="match status" value="1"/>
</dbReference>
<dbReference type="GO" id="GO:0004176">
    <property type="term" value="F:ATP-dependent peptidase activity"/>
    <property type="evidence" value="ECO:0007669"/>
    <property type="project" value="InterPro"/>
</dbReference>
<dbReference type="GO" id="GO:0016887">
    <property type="term" value="F:ATP hydrolysis activity"/>
    <property type="evidence" value="ECO:0007669"/>
    <property type="project" value="InterPro"/>
</dbReference>
<dbReference type="InterPro" id="IPR037219">
    <property type="entry name" value="Peptidase_M41-like"/>
</dbReference>
<dbReference type="GO" id="GO:0005524">
    <property type="term" value="F:ATP binding"/>
    <property type="evidence" value="ECO:0007669"/>
    <property type="project" value="InterPro"/>
</dbReference>
<dbReference type="AlphaFoldDB" id="A0A6J6LRN2"/>
<dbReference type="SUPFAM" id="SSF52540">
    <property type="entry name" value="P-loop containing nucleoside triphosphate hydrolases"/>
    <property type="match status" value="1"/>
</dbReference>
<dbReference type="SUPFAM" id="SSF140990">
    <property type="entry name" value="FtsH protease domain-like"/>
    <property type="match status" value="1"/>
</dbReference>